<dbReference type="InterPro" id="IPR008949">
    <property type="entry name" value="Isoprenoid_synthase_dom_sf"/>
</dbReference>
<accession>A0A7S1M4P5</accession>
<dbReference type="InterPro" id="IPR002060">
    <property type="entry name" value="Squ/phyt_synthse"/>
</dbReference>
<gene>
    <name evidence="2" type="ORF">NDES1114_LOCUS17663</name>
</gene>
<proteinExistence type="predicted"/>
<dbReference type="AlphaFoldDB" id="A0A7S1M4P5"/>
<organism evidence="2">
    <name type="scientific">Neobodo designis</name>
    <name type="common">Flagellated protozoan</name>
    <name type="synonym">Bodo designis</name>
    <dbReference type="NCBI Taxonomy" id="312471"/>
    <lineage>
        <taxon>Eukaryota</taxon>
        <taxon>Discoba</taxon>
        <taxon>Euglenozoa</taxon>
        <taxon>Kinetoplastea</taxon>
        <taxon>Metakinetoplastina</taxon>
        <taxon>Neobodonida</taxon>
        <taxon>Neobodo</taxon>
    </lineage>
</organism>
<feature type="compositionally biased region" description="Basic and acidic residues" evidence="1">
    <location>
        <begin position="160"/>
        <end position="173"/>
    </location>
</feature>
<dbReference type="EMBL" id="HBGF01026695">
    <property type="protein sequence ID" value="CAD9121609.1"/>
    <property type="molecule type" value="Transcribed_RNA"/>
</dbReference>
<feature type="region of interest" description="Disordered" evidence="1">
    <location>
        <begin position="551"/>
        <end position="574"/>
    </location>
</feature>
<reference evidence="2" key="1">
    <citation type="submission" date="2021-01" db="EMBL/GenBank/DDBJ databases">
        <authorList>
            <person name="Corre E."/>
            <person name="Pelletier E."/>
            <person name="Niang G."/>
            <person name="Scheremetjew M."/>
            <person name="Finn R."/>
            <person name="Kale V."/>
            <person name="Holt S."/>
            <person name="Cochrane G."/>
            <person name="Meng A."/>
            <person name="Brown T."/>
            <person name="Cohen L."/>
        </authorList>
    </citation>
    <scope>NUCLEOTIDE SEQUENCE</scope>
    <source>
        <strain evidence="2">CCAP 1951/1</strain>
    </source>
</reference>
<feature type="region of interest" description="Disordered" evidence="1">
    <location>
        <begin position="33"/>
        <end position="103"/>
    </location>
</feature>
<evidence type="ECO:0000313" key="2">
    <source>
        <dbReference type="EMBL" id="CAD9121609.1"/>
    </source>
</evidence>
<feature type="region of interest" description="Disordered" evidence="1">
    <location>
        <begin position="137"/>
        <end position="187"/>
    </location>
</feature>
<protein>
    <submittedName>
        <fullName evidence="2">Uncharacterized protein</fullName>
    </submittedName>
</protein>
<evidence type="ECO:0000256" key="1">
    <source>
        <dbReference type="SAM" id="MobiDB-lite"/>
    </source>
</evidence>
<feature type="compositionally biased region" description="Basic and acidic residues" evidence="1">
    <location>
        <begin position="80"/>
        <end position="99"/>
    </location>
</feature>
<feature type="compositionally biased region" description="Polar residues" evidence="1">
    <location>
        <begin position="68"/>
        <end position="77"/>
    </location>
</feature>
<dbReference type="Pfam" id="PF00494">
    <property type="entry name" value="SQS_PSY"/>
    <property type="match status" value="1"/>
</dbReference>
<dbReference type="Gene3D" id="1.10.600.10">
    <property type="entry name" value="Farnesyl Diphosphate Synthase"/>
    <property type="match status" value="1"/>
</dbReference>
<name>A0A7S1M4P5_NEODS</name>
<sequence>MRRHLSGLCTVRRRHLQAAACAPLFAAFSPAASAAGCSTSGPSSKAKPAPADGASASPQQPMEPLSDFVSSTMTEQEMLSAKRDRQAREDPEANVEPDRTLPGWNTVAENEHEIIGFMKPGGLQPPGTSGRLPCEVPGSDAEAHADTVAPKKKKALADVPSKRDASKIREASKRAPAADTSKEADAEYRKSIGGFTDSRDVWNRMSKSREQIIEELSSNTQSPTTEIEYIRLEKLLKEEDRFHWRIGQLGFHDERVRNDYYSLNVIALQLNKARWTQVDIAAQKGKQATGANMRAMFWKESLHGIIDKGRMVEGQFVDSHPTLRPFADCVKRNRLTKAFLRGFVDARLKPMPQPANMQQLFDHFDKAYGYLYNAQLEILGVRRNDAAEHIMTHIGRANGLTQHCVLLWREYARRGTTMLPADICADNHVNLALLKNISLASVDRPVRRTLAEVMFHVRRELDHVRALAPLVPTKMWPLLLESFLPNHYVNFLEKNDFDVTRWLVESHVMSPGLLWFTYKQMWRWGRTQHIPDLVSDVAPVPIIPGWMQKWQPEPRKPAEVPEDINEAAAKAAQK</sequence>
<dbReference type="SUPFAM" id="SSF48576">
    <property type="entry name" value="Terpenoid synthases"/>
    <property type="match status" value="1"/>
</dbReference>